<feature type="domain" description="DUF5652" evidence="2">
    <location>
        <begin position="7"/>
        <end position="63"/>
    </location>
</feature>
<keyword evidence="1" id="KW-0812">Transmembrane</keyword>
<name>A0A1F6NKL7_9BACT</name>
<dbReference type="Pfam" id="PF18893">
    <property type="entry name" value="DUF5652"/>
    <property type="match status" value="1"/>
</dbReference>
<feature type="transmembrane region" description="Helical" evidence="1">
    <location>
        <begin position="6"/>
        <end position="25"/>
    </location>
</feature>
<dbReference type="AlphaFoldDB" id="A0A1F6NKL7"/>
<comment type="caution">
    <text evidence="3">The sequence shown here is derived from an EMBL/GenBank/DDBJ whole genome shotgun (WGS) entry which is preliminary data.</text>
</comment>
<feature type="transmembrane region" description="Helical" evidence="1">
    <location>
        <begin position="37"/>
        <end position="57"/>
    </location>
</feature>
<dbReference type="EMBL" id="MFQR01000024">
    <property type="protein sequence ID" value="OGH84398.1"/>
    <property type="molecule type" value="Genomic_DNA"/>
</dbReference>
<sequence length="72" mass="8142">MFGWLLVMPFIILAVVAWSLVWKGLALWRAGRKNQLGWFIALLLINTMGILEIVYLLTAGKNEVAPTDNQNK</sequence>
<accession>A0A1F6NKL7</accession>
<organism evidence="3 4">
    <name type="scientific">Candidatus Magasanikbacteria bacterium RIFOXYA2_FULL_44_8</name>
    <dbReference type="NCBI Taxonomy" id="1798696"/>
    <lineage>
        <taxon>Bacteria</taxon>
        <taxon>Candidatus Magasanikiibacteriota</taxon>
    </lineage>
</organism>
<keyword evidence="1" id="KW-1133">Transmembrane helix</keyword>
<evidence type="ECO:0000259" key="2">
    <source>
        <dbReference type="Pfam" id="PF18893"/>
    </source>
</evidence>
<gene>
    <name evidence="3" type="ORF">A2261_02200</name>
</gene>
<evidence type="ECO:0000313" key="4">
    <source>
        <dbReference type="Proteomes" id="UP000177803"/>
    </source>
</evidence>
<evidence type="ECO:0000256" key="1">
    <source>
        <dbReference type="SAM" id="Phobius"/>
    </source>
</evidence>
<evidence type="ECO:0000313" key="3">
    <source>
        <dbReference type="EMBL" id="OGH84398.1"/>
    </source>
</evidence>
<dbReference type="Proteomes" id="UP000177803">
    <property type="component" value="Unassembled WGS sequence"/>
</dbReference>
<reference evidence="3 4" key="1">
    <citation type="journal article" date="2016" name="Nat. Commun.">
        <title>Thousands of microbial genomes shed light on interconnected biogeochemical processes in an aquifer system.</title>
        <authorList>
            <person name="Anantharaman K."/>
            <person name="Brown C.T."/>
            <person name="Hug L.A."/>
            <person name="Sharon I."/>
            <person name="Castelle C.J."/>
            <person name="Probst A.J."/>
            <person name="Thomas B.C."/>
            <person name="Singh A."/>
            <person name="Wilkins M.J."/>
            <person name="Karaoz U."/>
            <person name="Brodie E.L."/>
            <person name="Williams K.H."/>
            <person name="Hubbard S.S."/>
            <person name="Banfield J.F."/>
        </authorList>
    </citation>
    <scope>NUCLEOTIDE SEQUENCE [LARGE SCALE GENOMIC DNA]</scope>
</reference>
<proteinExistence type="predicted"/>
<dbReference type="InterPro" id="IPR043712">
    <property type="entry name" value="DUF5652"/>
</dbReference>
<keyword evidence="1" id="KW-0472">Membrane</keyword>
<protein>
    <recommendedName>
        <fullName evidence="2">DUF5652 domain-containing protein</fullName>
    </recommendedName>
</protein>